<evidence type="ECO:0000256" key="1">
    <source>
        <dbReference type="SAM" id="MobiDB-lite"/>
    </source>
</evidence>
<name>A0A0A8Z7X8_ARUDO</name>
<reference evidence="2" key="2">
    <citation type="journal article" date="2015" name="Data Brief">
        <title>Shoot transcriptome of the giant reed, Arundo donax.</title>
        <authorList>
            <person name="Barrero R.A."/>
            <person name="Guerrero F.D."/>
            <person name="Moolhuijzen P."/>
            <person name="Goolsby J.A."/>
            <person name="Tidwell J."/>
            <person name="Bellgard S.E."/>
            <person name="Bellgard M.I."/>
        </authorList>
    </citation>
    <scope>NUCLEOTIDE SEQUENCE</scope>
    <source>
        <tissue evidence="2">Shoot tissue taken approximately 20 cm above the soil surface</tissue>
    </source>
</reference>
<evidence type="ECO:0000313" key="2">
    <source>
        <dbReference type="EMBL" id="JAD32855.1"/>
    </source>
</evidence>
<reference evidence="2" key="1">
    <citation type="submission" date="2014-09" db="EMBL/GenBank/DDBJ databases">
        <authorList>
            <person name="Magalhaes I.L.F."/>
            <person name="Oliveira U."/>
            <person name="Santos F.R."/>
            <person name="Vidigal T.H.D.A."/>
            <person name="Brescovit A.D."/>
            <person name="Santos A.J."/>
        </authorList>
    </citation>
    <scope>NUCLEOTIDE SEQUENCE</scope>
    <source>
        <tissue evidence="2">Shoot tissue taken approximately 20 cm above the soil surface</tissue>
    </source>
</reference>
<organism evidence="2">
    <name type="scientific">Arundo donax</name>
    <name type="common">Giant reed</name>
    <name type="synonym">Donax arundinaceus</name>
    <dbReference type="NCBI Taxonomy" id="35708"/>
    <lineage>
        <taxon>Eukaryota</taxon>
        <taxon>Viridiplantae</taxon>
        <taxon>Streptophyta</taxon>
        <taxon>Embryophyta</taxon>
        <taxon>Tracheophyta</taxon>
        <taxon>Spermatophyta</taxon>
        <taxon>Magnoliopsida</taxon>
        <taxon>Liliopsida</taxon>
        <taxon>Poales</taxon>
        <taxon>Poaceae</taxon>
        <taxon>PACMAD clade</taxon>
        <taxon>Arundinoideae</taxon>
        <taxon>Arundineae</taxon>
        <taxon>Arundo</taxon>
    </lineage>
</organism>
<dbReference type="AlphaFoldDB" id="A0A0A8Z7X8"/>
<dbReference type="EMBL" id="GBRH01265040">
    <property type="protein sequence ID" value="JAD32855.1"/>
    <property type="molecule type" value="Transcribed_RNA"/>
</dbReference>
<sequence length="57" mass="6383">MWERGTTSRSHKRTRRKGCRREVRVWAGRPIARVLSVRGRPAARLASRRVGDGGGVG</sequence>
<feature type="region of interest" description="Disordered" evidence="1">
    <location>
        <begin position="1"/>
        <end position="20"/>
    </location>
</feature>
<proteinExistence type="predicted"/>
<protein>
    <submittedName>
        <fullName evidence="2">Uncharacterized protein</fullName>
    </submittedName>
</protein>
<feature type="compositionally biased region" description="Basic residues" evidence="1">
    <location>
        <begin position="9"/>
        <end position="19"/>
    </location>
</feature>
<accession>A0A0A8Z7X8</accession>